<protein>
    <submittedName>
        <fullName evidence="2">Na(+)/H(+) antiporter NhaD</fullName>
    </submittedName>
</protein>
<evidence type="ECO:0000256" key="1">
    <source>
        <dbReference type="SAM" id="Phobius"/>
    </source>
</evidence>
<accession>A0A1B8P6T1</accession>
<keyword evidence="1" id="KW-0812">Transmembrane</keyword>
<feature type="transmembrane region" description="Helical" evidence="1">
    <location>
        <begin position="47"/>
        <end position="66"/>
    </location>
</feature>
<evidence type="ECO:0000313" key="2">
    <source>
        <dbReference type="EMBL" id="OBX37951.1"/>
    </source>
</evidence>
<comment type="caution">
    <text evidence="2">The sequence shown here is derived from an EMBL/GenBank/DDBJ whole genome shotgun (WGS) entry which is preliminary data.</text>
</comment>
<sequence>MLQSFRRLARERQRLPDRLALASCPFLLFFLVTPALAATPALDLTTSFVGFLALAIFTLAYALVMAEERLHMRKSKPVLVAAGIIWG</sequence>
<dbReference type="AlphaFoldDB" id="A0A1B8P6T1"/>
<proteinExistence type="predicted"/>
<reference evidence="2 3" key="1">
    <citation type="submission" date="2016-06" db="EMBL/GenBank/DDBJ databases">
        <title>Genome sequence of halotolerant plant growth promoting strain of Halomonas elongata HEK1 isolated from salterns of Rann of Kutch, Gujarat, India.</title>
        <authorList>
            <person name="Gaba S."/>
            <person name="Singh R.N."/>
            <person name="Abrol S."/>
            <person name="Kaushik R."/>
            <person name="Saxena A.K."/>
        </authorList>
    </citation>
    <scope>NUCLEOTIDE SEQUENCE [LARGE SCALE GENOMIC DNA]</scope>
    <source>
        <strain evidence="2 3">HEK1</strain>
    </source>
</reference>
<keyword evidence="1" id="KW-1133">Transmembrane helix</keyword>
<dbReference type="PATRIC" id="fig|2746.7.peg.2390"/>
<dbReference type="Proteomes" id="UP000092504">
    <property type="component" value="Unassembled WGS sequence"/>
</dbReference>
<evidence type="ECO:0000313" key="3">
    <source>
        <dbReference type="Proteomes" id="UP000092504"/>
    </source>
</evidence>
<keyword evidence="1" id="KW-0472">Membrane</keyword>
<name>A0A1B8P6T1_HALEL</name>
<gene>
    <name evidence="2" type="primary">nhaD_3</name>
    <name evidence="2" type="ORF">A8U91_02330</name>
</gene>
<dbReference type="EMBL" id="MAJD01000001">
    <property type="protein sequence ID" value="OBX37951.1"/>
    <property type="molecule type" value="Genomic_DNA"/>
</dbReference>
<organism evidence="2 3">
    <name type="scientific">Halomonas elongata</name>
    <dbReference type="NCBI Taxonomy" id="2746"/>
    <lineage>
        <taxon>Bacteria</taxon>
        <taxon>Pseudomonadati</taxon>
        <taxon>Pseudomonadota</taxon>
        <taxon>Gammaproteobacteria</taxon>
        <taxon>Oceanospirillales</taxon>
        <taxon>Halomonadaceae</taxon>
        <taxon>Halomonas</taxon>
    </lineage>
</organism>